<feature type="binding site" evidence="5">
    <location>
        <position position="133"/>
    </location>
    <ligand>
        <name>ATP</name>
        <dbReference type="ChEBI" id="CHEBI:30616"/>
    </ligand>
</feature>
<comment type="function">
    <text evidence="5">Catalyzes the ATP-dependent conversion of 5-aminoimidazole ribonucleotide (AIR) and HCO(3)(-) to N5-carboxyaminoimidazole ribonucleotide (N5-CAIR).</text>
</comment>
<keyword evidence="1 5" id="KW-0436">Ligase</keyword>
<comment type="similarity">
    <text evidence="5 6">Belongs to the PurK/PurT family.</text>
</comment>
<dbReference type="GO" id="GO:0005829">
    <property type="term" value="C:cytosol"/>
    <property type="evidence" value="ECO:0007669"/>
    <property type="project" value="TreeGrafter"/>
</dbReference>
<dbReference type="Gene3D" id="3.30.470.20">
    <property type="entry name" value="ATP-grasp fold, B domain"/>
    <property type="match status" value="1"/>
</dbReference>
<proteinExistence type="inferred from homology"/>
<organism evidence="9 10">
    <name type="scientific">Veronia pacifica</name>
    <dbReference type="NCBI Taxonomy" id="1080227"/>
    <lineage>
        <taxon>Bacteria</taxon>
        <taxon>Pseudomonadati</taxon>
        <taxon>Pseudomonadota</taxon>
        <taxon>Gammaproteobacteria</taxon>
        <taxon>Vibrionales</taxon>
        <taxon>Vibrionaceae</taxon>
        <taxon>Veronia</taxon>
    </lineage>
</organism>
<evidence type="ECO:0000256" key="5">
    <source>
        <dbReference type="HAMAP-Rule" id="MF_01928"/>
    </source>
</evidence>
<feature type="signal peptide" evidence="7">
    <location>
        <begin position="1"/>
        <end position="18"/>
    </location>
</feature>
<keyword evidence="7" id="KW-0732">Signal</keyword>
<dbReference type="GO" id="GO:0034028">
    <property type="term" value="F:5-(carboxyamino)imidazole ribonucleotide synthase activity"/>
    <property type="evidence" value="ECO:0007669"/>
    <property type="project" value="UniProtKB-UniRule"/>
</dbReference>
<dbReference type="FunFam" id="3.30.1490.20:FF:000015">
    <property type="entry name" value="N5-carboxyaminoimidazole ribonucleotide synthase"/>
    <property type="match status" value="1"/>
</dbReference>
<evidence type="ECO:0000256" key="6">
    <source>
        <dbReference type="RuleBase" id="RU361200"/>
    </source>
</evidence>
<dbReference type="EMBL" id="LYBM01000027">
    <property type="protein sequence ID" value="ODA32038.1"/>
    <property type="molecule type" value="Genomic_DNA"/>
</dbReference>
<dbReference type="STRING" id="1080227.A8L45_14265"/>
<sequence>MKVLVLGAGQLARMMALAGAPLNLHISAYDVNTGNTVHPLTHEILGKGLASAIESADIITAEFEHIAPDVLAQCQESGKFLPGAEAILTGGDRRIEKAVLDKAGVNNAPYHVINLREDYDAAISKLGLPLILKSALDGYDGKGQWRIKSAEDLEATWYSVEAFLAGADDRQCVIAETFIPFDREVSLIGVRGANGDTAMYPLTENIHTDGILSVSIAADDNHALQQQAELMFKAIADALDYVGVLAIEFFDVDGTLMVNEIAPRVHNSGHWTQQGAWVCQFENHLRAVCGLPLGDTTRVAPTAMINMVGHVNVPQEIMSDCHLHWYDKAPRPGRKIGHINVTAASREKLAEKLTKLGQSLDSTEFPAVKEAADRLRC</sequence>
<dbReference type="SUPFAM" id="SSF51246">
    <property type="entry name" value="Rudiment single hybrid motif"/>
    <property type="match status" value="1"/>
</dbReference>
<dbReference type="OrthoDB" id="9804625at2"/>
<dbReference type="SUPFAM" id="SSF52440">
    <property type="entry name" value="PreATP-grasp domain"/>
    <property type="match status" value="1"/>
</dbReference>
<dbReference type="PANTHER" id="PTHR11609">
    <property type="entry name" value="PURINE BIOSYNTHESIS PROTEIN 6/7, PUR6/7"/>
    <property type="match status" value="1"/>
</dbReference>
<dbReference type="Pfam" id="PF02222">
    <property type="entry name" value="ATP-grasp"/>
    <property type="match status" value="1"/>
</dbReference>
<keyword evidence="2 5" id="KW-0547">Nucleotide-binding</keyword>
<dbReference type="SUPFAM" id="SSF56059">
    <property type="entry name" value="Glutathione synthetase ATP-binding domain-like"/>
    <property type="match status" value="1"/>
</dbReference>
<evidence type="ECO:0000256" key="7">
    <source>
        <dbReference type="SAM" id="SignalP"/>
    </source>
</evidence>
<dbReference type="NCBIfam" id="TIGR01161">
    <property type="entry name" value="purK"/>
    <property type="match status" value="1"/>
</dbReference>
<dbReference type="InterPro" id="IPR011761">
    <property type="entry name" value="ATP-grasp"/>
</dbReference>
<dbReference type="GO" id="GO:0005524">
    <property type="term" value="F:ATP binding"/>
    <property type="evidence" value="ECO:0007669"/>
    <property type="project" value="UniProtKB-UniRule"/>
</dbReference>
<feature type="binding site" evidence="5">
    <location>
        <begin position="176"/>
        <end position="179"/>
    </location>
    <ligand>
        <name>ATP</name>
        <dbReference type="ChEBI" id="CHEBI:30616"/>
    </ligand>
</feature>
<dbReference type="InterPro" id="IPR054350">
    <property type="entry name" value="PurT/PurK_preATP-grasp"/>
</dbReference>
<feature type="binding site" evidence="5">
    <location>
        <begin position="259"/>
        <end position="260"/>
    </location>
    <ligand>
        <name>ATP</name>
        <dbReference type="ChEBI" id="CHEBI:30616"/>
    </ligand>
</feature>
<dbReference type="InterPro" id="IPR011054">
    <property type="entry name" value="Rudment_hybrid_motif"/>
</dbReference>
<dbReference type="EC" id="6.3.4.18" evidence="5 6"/>
<dbReference type="InterPro" id="IPR003135">
    <property type="entry name" value="ATP-grasp_carboxylate-amine"/>
</dbReference>
<comment type="pathway">
    <text evidence="5 6">Purine metabolism; IMP biosynthesis via de novo pathway; 5-amino-1-(5-phospho-D-ribosyl)imidazole-4-carboxylate from 5-amino-1-(5-phospho-D-ribosyl)imidazole (N5-CAIR route): step 1/2.</text>
</comment>
<evidence type="ECO:0000256" key="3">
    <source>
        <dbReference type="ARBA" id="ARBA00022755"/>
    </source>
</evidence>
<dbReference type="PROSITE" id="PS50975">
    <property type="entry name" value="ATP_GRASP"/>
    <property type="match status" value="1"/>
</dbReference>
<dbReference type="InterPro" id="IPR013815">
    <property type="entry name" value="ATP_grasp_subdomain_1"/>
</dbReference>
<dbReference type="GO" id="GO:0046872">
    <property type="term" value="F:metal ion binding"/>
    <property type="evidence" value="ECO:0007669"/>
    <property type="project" value="InterPro"/>
</dbReference>
<dbReference type="InterPro" id="IPR016185">
    <property type="entry name" value="PreATP-grasp_dom_sf"/>
</dbReference>
<dbReference type="AlphaFoldDB" id="A0A1C3EFM7"/>
<dbReference type="Pfam" id="PF22660">
    <property type="entry name" value="RS_preATP-grasp-like"/>
    <property type="match status" value="1"/>
</dbReference>
<feature type="binding site" evidence="5">
    <location>
        <position position="93"/>
    </location>
    <ligand>
        <name>ATP</name>
        <dbReference type="ChEBI" id="CHEBI:30616"/>
    </ligand>
</feature>
<dbReference type="InterPro" id="IPR005875">
    <property type="entry name" value="PurK"/>
</dbReference>
<reference evidence="9 10" key="1">
    <citation type="submission" date="2016-05" db="EMBL/GenBank/DDBJ databases">
        <title>Genomic Taxonomy of the Vibrionaceae.</title>
        <authorList>
            <person name="Gomez-Gil B."/>
            <person name="Enciso-Ibarra J."/>
        </authorList>
    </citation>
    <scope>NUCLEOTIDE SEQUENCE [LARGE SCALE GENOMIC DNA]</scope>
    <source>
        <strain evidence="9 10">CAIM 1920</strain>
    </source>
</reference>
<feature type="binding site" evidence="5">
    <location>
        <position position="184"/>
    </location>
    <ligand>
        <name>ATP</name>
        <dbReference type="ChEBI" id="CHEBI:30616"/>
    </ligand>
</feature>
<evidence type="ECO:0000256" key="1">
    <source>
        <dbReference type="ARBA" id="ARBA00022598"/>
    </source>
</evidence>
<evidence type="ECO:0000313" key="10">
    <source>
        <dbReference type="Proteomes" id="UP000094936"/>
    </source>
</evidence>
<comment type="caution">
    <text evidence="9">The sequence shown here is derived from an EMBL/GenBank/DDBJ whole genome shotgun (WGS) entry which is preliminary data.</text>
</comment>
<dbReference type="InterPro" id="IPR040686">
    <property type="entry name" value="PurK_C"/>
</dbReference>
<dbReference type="FunFam" id="3.30.470.20:FF:000029">
    <property type="entry name" value="N5-carboxyaminoimidazole ribonucleotide synthase"/>
    <property type="match status" value="1"/>
</dbReference>
<feature type="domain" description="ATP-grasp" evidence="8">
    <location>
        <begin position="97"/>
        <end position="289"/>
    </location>
</feature>
<dbReference type="Pfam" id="PF17769">
    <property type="entry name" value="PurK_C"/>
    <property type="match status" value="1"/>
</dbReference>
<evidence type="ECO:0000256" key="4">
    <source>
        <dbReference type="ARBA" id="ARBA00022840"/>
    </source>
</evidence>
<evidence type="ECO:0000256" key="2">
    <source>
        <dbReference type="ARBA" id="ARBA00022741"/>
    </source>
</evidence>
<evidence type="ECO:0000259" key="8">
    <source>
        <dbReference type="PROSITE" id="PS50975"/>
    </source>
</evidence>
<accession>A0A1C3EFM7</accession>
<dbReference type="Gene3D" id="3.30.1490.20">
    <property type="entry name" value="ATP-grasp fold, A domain"/>
    <property type="match status" value="1"/>
</dbReference>
<dbReference type="GO" id="GO:0004638">
    <property type="term" value="F:phosphoribosylaminoimidazole carboxylase activity"/>
    <property type="evidence" value="ECO:0007669"/>
    <property type="project" value="InterPro"/>
</dbReference>
<protein>
    <recommendedName>
        <fullName evidence="5 6">N5-carboxyaminoimidazole ribonucleotide synthase</fullName>
        <shortName evidence="5 6">N5-CAIR synthase</shortName>
        <ecNumber evidence="5 6">6.3.4.18</ecNumber>
    </recommendedName>
    <alternativeName>
        <fullName evidence="5 6">5-(carboxyamino)imidazole ribonucleotide synthetase</fullName>
    </alternativeName>
</protein>
<comment type="catalytic activity">
    <reaction evidence="5 6">
        <text>5-amino-1-(5-phospho-beta-D-ribosyl)imidazole + hydrogencarbonate + ATP = 5-carboxyamino-1-(5-phospho-D-ribosyl)imidazole + ADP + phosphate + 2 H(+)</text>
        <dbReference type="Rhea" id="RHEA:19317"/>
        <dbReference type="ChEBI" id="CHEBI:15378"/>
        <dbReference type="ChEBI" id="CHEBI:17544"/>
        <dbReference type="ChEBI" id="CHEBI:30616"/>
        <dbReference type="ChEBI" id="CHEBI:43474"/>
        <dbReference type="ChEBI" id="CHEBI:58730"/>
        <dbReference type="ChEBI" id="CHEBI:137981"/>
        <dbReference type="ChEBI" id="CHEBI:456216"/>
        <dbReference type="EC" id="6.3.4.18"/>
    </reaction>
</comment>
<gene>
    <name evidence="5 6" type="primary">purK</name>
    <name evidence="9" type="ORF">A8L45_14265</name>
</gene>
<dbReference type="NCBIfam" id="NF004679">
    <property type="entry name" value="PRK06019.1-5"/>
    <property type="match status" value="1"/>
</dbReference>
<comment type="function">
    <text evidence="6">Catalyzes the ATP-dependent conversion of 5-aminoimidazole ribonucleotide (AIR) and HCO(3)- to N5-carboxyaminoimidazole ribonucleotide (N5-CAIR).</text>
</comment>
<keyword evidence="4 5" id="KW-0067">ATP-binding</keyword>
<keyword evidence="10" id="KW-1185">Reference proteome</keyword>
<name>A0A1C3EFM7_9GAMM</name>
<dbReference type="GO" id="GO:0006189">
    <property type="term" value="P:'de novo' IMP biosynthetic process"/>
    <property type="evidence" value="ECO:0007669"/>
    <property type="project" value="UniProtKB-UniRule"/>
</dbReference>
<dbReference type="PANTHER" id="PTHR11609:SF5">
    <property type="entry name" value="PHOSPHORIBOSYLAMINOIMIDAZOLE CARBOXYLASE"/>
    <property type="match status" value="1"/>
</dbReference>
<feature type="binding site" evidence="5">
    <location>
        <position position="207"/>
    </location>
    <ligand>
        <name>ATP</name>
        <dbReference type="ChEBI" id="CHEBI:30616"/>
    </ligand>
</feature>
<feature type="chain" id="PRO_5008673108" description="N5-carboxyaminoimidazole ribonucleotide synthase" evidence="7">
    <location>
        <begin position="19"/>
        <end position="377"/>
    </location>
</feature>
<feature type="binding site" evidence="5">
    <location>
        <begin position="138"/>
        <end position="144"/>
    </location>
    <ligand>
        <name>ATP</name>
        <dbReference type="ChEBI" id="CHEBI:30616"/>
    </ligand>
</feature>
<keyword evidence="3 5" id="KW-0658">Purine biosynthesis</keyword>
<dbReference type="Gene3D" id="3.40.50.20">
    <property type="match status" value="1"/>
</dbReference>
<dbReference type="HAMAP" id="MF_01928">
    <property type="entry name" value="PurK"/>
    <property type="match status" value="1"/>
</dbReference>
<comment type="subunit">
    <text evidence="5 6">Homodimer.</text>
</comment>
<evidence type="ECO:0000313" key="9">
    <source>
        <dbReference type="EMBL" id="ODA32038.1"/>
    </source>
</evidence>
<dbReference type="UniPathway" id="UPA00074">
    <property type="reaction ID" value="UER00942"/>
</dbReference>
<dbReference type="Proteomes" id="UP000094936">
    <property type="component" value="Unassembled WGS sequence"/>
</dbReference>
<dbReference type="RefSeq" id="WP_068903548.1">
    <property type="nucleotide sequence ID" value="NZ_JBHUIF010000021.1"/>
</dbReference>